<dbReference type="Pfam" id="PF01928">
    <property type="entry name" value="CYTH"/>
    <property type="match status" value="1"/>
</dbReference>
<dbReference type="InterPro" id="IPR038186">
    <property type="entry name" value="CHAD_dom_sf"/>
</dbReference>
<dbReference type="Gene3D" id="2.40.320.10">
    <property type="entry name" value="Hypothetical Protein Pfu-838710-001"/>
    <property type="match status" value="1"/>
</dbReference>
<dbReference type="GO" id="GO:0046872">
    <property type="term" value="F:metal ion binding"/>
    <property type="evidence" value="ECO:0007669"/>
    <property type="project" value="TreeGrafter"/>
</dbReference>
<evidence type="ECO:0000313" key="3">
    <source>
        <dbReference type="EMBL" id="SMD04509.1"/>
    </source>
</evidence>
<evidence type="ECO:0000259" key="2">
    <source>
        <dbReference type="PROSITE" id="PS51708"/>
    </source>
</evidence>
<keyword evidence="4" id="KW-1185">Reference proteome</keyword>
<gene>
    <name evidence="3" type="ORF">SAMN04488500_12062</name>
</gene>
<dbReference type="InterPro" id="IPR023577">
    <property type="entry name" value="CYTH_domain"/>
</dbReference>
<dbReference type="InterPro" id="IPR007899">
    <property type="entry name" value="CHAD_dom"/>
</dbReference>
<dbReference type="InterPro" id="IPR033469">
    <property type="entry name" value="CYTH-like_dom_sf"/>
</dbReference>
<dbReference type="AlphaFoldDB" id="A0A1W2E425"/>
<feature type="domain" description="CYTH" evidence="1">
    <location>
        <begin position="3"/>
        <end position="204"/>
    </location>
</feature>
<dbReference type="CDD" id="cd07756">
    <property type="entry name" value="CYTH-like_Pase_CHAD"/>
    <property type="match status" value="1"/>
</dbReference>
<dbReference type="SMART" id="SM01118">
    <property type="entry name" value="CYTH"/>
    <property type="match status" value="1"/>
</dbReference>
<sequence>MSNTEAELKLRLADPTITDHLLTAPLLKELSTQPPSKQTLETTYYDTADQSLLKSRLSYRLRLANGQWTATVKADGTSDGGLHQRAEYNVPVDSPLPSIEPFLTTDIGVRLAEAISEMPLEPVFSTRFERHIINLLTPDGSSIELALDAGDIFAGDKQQKILELELELKEGQPEALVWLGAALADDFPLLPELDSKLYRAAVLAGLAAELGRDTPLPTPLKKSSATQPALQILSQVIIYHIHEVISAQQTYLSNPDEIETLHDFRVALRKLRGLINFSKPLLPAEEYANWQNKLTGYGHRLGSVRDLDVFSLAWDELAEYAKKILPVHTAKPTLAALIAGKRQATRDLLYDALAAGQLTPVLLGLWAFMQKQANKNTDDPMPSLKEFALERLAHWLKQFLKLGSALDLADLDAVHELRIAGKRLRYTLDSLAPALPDNAQLLSKRLEKLQDSLGRIQDVAYTPPLLHELIKASASRLTHRDAGLITGWQLARSLAAVDNWDRIWTKVEKAVAKIKKLKLHDEGATNKRSPEM</sequence>
<evidence type="ECO:0000259" key="1">
    <source>
        <dbReference type="PROSITE" id="PS51707"/>
    </source>
</evidence>
<dbReference type="Proteomes" id="UP000192738">
    <property type="component" value="Unassembled WGS sequence"/>
</dbReference>
<name>A0A1W2E425_9FIRM</name>
<dbReference type="PROSITE" id="PS51708">
    <property type="entry name" value="CHAD"/>
    <property type="match status" value="1"/>
</dbReference>
<dbReference type="Gene3D" id="1.40.20.10">
    <property type="entry name" value="CHAD domain"/>
    <property type="match status" value="1"/>
</dbReference>
<organism evidence="3 4">
    <name type="scientific">Sporomusa malonica</name>
    <dbReference type="NCBI Taxonomy" id="112901"/>
    <lineage>
        <taxon>Bacteria</taxon>
        <taxon>Bacillati</taxon>
        <taxon>Bacillota</taxon>
        <taxon>Negativicutes</taxon>
        <taxon>Selenomonadales</taxon>
        <taxon>Sporomusaceae</taxon>
        <taxon>Sporomusa</taxon>
    </lineage>
</organism>
<dbReference type="SUPFAM" id="SSF55154">
    <property type="entry name" value="CYTH-like phosphatases"/>
    <property type="match status" value="1"/>
</dbReference>
<accession>A0A1W2E425</accession>
<dbReference type="SMART" id="SM00880">
    <property type="entry name" value="CHAD"/>
    <property type="match status" value="1"/>
</dbReference>
<dbReference type="STRING" id="112901.SAMN04488500_12062"/>
<reference evidence="3 4" key="1">
    <citation type="submission" date="2017-04" db="EMBL/GenBank/DDBJ databases">
        <authorList>
            <person name="Afonso C.L."/>
            <person name="Miller P.J."/>
            <person name="Scott M.A."/>
            <person name="Spackman E."/>
            <person name="Goraichik I."/>
            <person name="Dimitrov K.M."/>
            <person name="Suarez D.L."/>
            <person name="Swayne D.E."/>
        </authorList>
    </citation>
    <scope>NUCLEOTIDE SEQUENCE [LARGE SCALE GENOMIC DNA]</scope>
    <source>
        <strain evidence="3 4">DSM 5090</strain>
    </source>
</reference>
<protein>
    <submittedName>
        <fullName evidence="3">Inorganic triphosphatase YgiF, contains CYTH and CHAD domains</fullName>
    </submittedName>
</protein>
<evidence type="ECO:0000313" key="4">
    <source>
        <dbReference type="Proteomes" id="UP000192738"/>
    </source>
</evidence>
<dbReference type="PANTHER" id="PTHR39569">
    <property type="entry name" value="INORGANIC TRIPHOSPHATASE"/>
    <property type="match status" value="1"/>
</dbReference>
<dbReference type="PANTHER" id="PTHR39569:SF1">
    <property type="entry name" value="INORGANIC TRIPHOSPHATASE"/>
    <property type="match status" value="1"/>
</dbReference>
<proteinExistence type="predicted"/>
<dbReference type="Pfam" id="PF05235">
    <property type="entry name" value="CHAD"/>
    <property type="match status" value="1"/>
</dbReference>
<dbReference type="GO" id="GO:0050355">
    <property type="term" value="F:inorganic triphosphate phosphatase activity"/>
    <property type="evidence" value="ECO:0007669"/>
    <property type="project" value="InterPro"/>
</dbReference>
<dbReference type="RefSeq" id="WP_176215603.1">
    <property type="nucleotide sequence ID" value="NZ_CP155572.1"/>
</dbReference>
<feature type="domain" description="CHAD" evidence="2">
    <location>
        <begin position="226"/>
        <end position="509"/>
    </location>
</feature>
<dbReference type="PROSITE" id="PS51707">
    <property type="entry name" value="CYTH"/>
    <property type="match status" value="1"/>
</dbReference>
<dbReference type="InterPro" id="IPR039013">
    <property type="entry name" value="YgiF"/>
</dbReference>
<dbReference type="EMBL" id="FWXI01000020">
    <property type="protein sequence ID" value="SMD04509.1"/>
    <property type="molecule type" value="Genomic_DNA"/>
</dbReference>